<dbReference type="OMA" id="MKDVFAM"/>
<proteinExistence type="predicted"/>
<dbReference type="AlphaFoldDB" id="R7V8D9"/>
<reference evidence="5" key="1">
    <citation type="submission" date="2012-12" db="EMBL/GenBank/DDBJ databases">
        <authorList>
            <person name="Hellsten U."/>
            <person name="Grimwood J."/>
            <person name="Chapman J.A."/>
            <person name="Shapiro H."/>
            <person name="Aerts A."/>
            <person name="Otillar R.P."/>
            <person name="Terry A.Y."/>
            <person name="Boore J.L."/>
            <person name="Simakov O."/>
            <person name="Marletaz F."/>
            <person name="Cho S.-J."/>
            <person name="Edsinger-Gonzales E."/>
            <person name="Havlak P."/>
            <person name="Kuo D.-H."/>
            <person name="Larsson T."/>
            <person name="Lv J."/>
            <person name="Arendt D."/>
            <person name="Savage R."/>
            <person name="Osoegawa K."/>
            <person name="de Jong P."/>
            <person name="Lindberg D.R."/>
            <person name="Seaver E.C."/>
            <person name="Weisblat D.A."/>
            <person name="Putnam N.H."/>
            <person name="Grigoriev I.V."/>
            <person name="Rokhsar D.S."/>
        </authorList>
    </citation>
    <scope>NUCLEOTIDE SEQUENCE</scope>
    <source>
        <strain evidence="5">I ESC-2004</strain>
    </source>
</reference>
<gene>
    <name evidence="3" type="ORF">CAPTEDRAFT_228584</name>
</gene>
<feature type="compositionally biased region" description="Polar residues" evidence="1">
    <location>
        <begin position="16"/>
        <end position="35"/>
    </location>
</feature>
<dbReference type="Gene3D" id="1.25.10.10">
    <property type="entry name" value="Leucine-rich Repeat Variant"/>
    <property type="match status" value="1"/>
</dbReference>
<dbReference type="GO" id="GO:0016491">
    <property type="term" value="F:oxidoreductase activity"/>
    <property type="evidence" value="ECO:0007669"/>
    <property type="project" value="TreeGrafter"/>
</dbReference>
<reference evidence="4" key="3">
    <citation type="submission" date="2015-06" db="UniProtKB">
        <authorList>
            <consortium name="EnsemblMetazoa"/>
        </authorList>
    </citation>
    <scope>IDENTIFICATION</scope>
</reference>
<dbReference type="SUPFAM" id="SSF52200">
    <property type="entry name" value="Toll/Interleukin receptor TIR domain"/>
    <property type="match status" value="1"/>
</dbReference>
<dbReference type="EMBL" id="KB293995">
    <property type="protein sequence ID" value="ELU15118.1"/>
    <property type="molecule type" value="Genomic_DNA"/>
</dbReference>
<evidence type="ECO:0000313" key="4">
    <source>
        <dbReference type="EnsemblMetazoa" id="CapteP228584"/>
    </source>
</evidence>
<dbReference type="GO" id="GO:0007165">
    <property type="term" value="P:signal transduction"/>
    <property type="evidence" value="ECO:0007669"/>
    <property type="project" value="InterPro"/>
</dbReference>
<dbReference type="SMART" id="SM00255">
    <property type="entry name" value="TIR"/>
    <property type="match status" value="1"/>
</dbReference>
<dbReference type="SUPFAM" id="SSF48371">
    <property type="entry name" value="ARM repeat"/>
    <property type="match status" value="1"/>
</dbReference>
<evidence type="ECO:0000313" key="5">
    <source>
        <dbReference type="Proteomes" id="UP000014760"/>
    </source>
</evidence>
<dbReference type="PANTHER" id="PTHR12697">
    <property type="entry name" value="PBS LYASE HEAT-LIKE PROTEIN"/>
    <property type="match status" value="1"/>
</dbReference>
<dbReference type="Pfam" id="PF13676">
    <property type="entry name" value="TIR_2"/>
    <property type="match status" value="1"/>
</dbReference>
<feature type="region of interest" description="Disordered" evidence="1">
    <location>
        <begin position="173"/>
        <end position="193"/>
    </location>
</feature>
<dbReference type="PROSITE" id="PS50104">
    <property type="entry name" value="TIR"/>
    <property type="match status" value="1"/>
</dbReference>
<dbReference type="InterPro" id="IPR000157">
    <property type="entry name" value="TIR_dom"/>
</dbReference>
<dbReference type="Gene3D" id="3.40.50.10140">
    <property type="entry name" value="Toll/interleukin-1 receptor homology (TIR) domain"/>
    <property type="match status" value="1"/>
</dbReference>
<dbReference type="HOGENOM" id="CLU_662815_0_0_1"/>
<dbReference type="EMBL" id="AMQN01004620">
    <property type="status" value="NOT_ANNOTATED_CDS"/>
    <property type="molecule type" value="Genomic_DNA"/>
</dbReference>
<keyword evidence="5" id="KW-1185">Reference proteome</keyword>
<dbReference type="EnsemblMetazoa" id="CapteT228584">
    <property type="protein sequence ID" value="CapteP228584"/>
    <property type="gene ID" value="CapteG228584"/>
</dbReference>
<feature type="compositionally biased region" description="Low complexity" evidence="1">
    <location>
        <begin position="1"/>
        <end position="15"/>
    </location>
</feature>
<protein>
    <recommendedName>
        <fullName evidence="2">TIR domain-containing protein</fullName>
    </recommendedName>
</protein>
<evidence type="ECO:0000256" key="1">
    <source>
        <dbReference type="SAM" id="MobiDB-lite"/>
    </source>
</evidence>
<reference evidence="3 5" key="2">
    <citation type="journal article" date="2013" name="Nature">
        <title>Insights into bilaterian evolution from three spiralian genomes.</title>
        <authorList>
            <person name="Simakov O."/>
            <person name="Marletaz F."/>
            <person name="Cho S.J."/>
            <person name="Edsinger-Gonzales E."/>
            <person name="Havlak P."/>
            <person name="Hellsten U."/>
            <person name="Kuo D.H."/>
            <person name="Larsson T."/>
            <person name="Lv J."/>
            <person name="Arendt D."/>
            <person name="Savage R."/>
            <person name="Osoegawa K."/>
            <person name="de Jong P."/>
            <person name="Grimwood J."/>
            <person name="Chapman J.A."/>
            <person name="Shapiro H."/>
            <person name="Aerts A."/>
            <person name="Otillar R.P."/>
            <person name="Terry A.Y."/>
            <person name="Boore J.L."/>
            <person name="Grigoriev I.V."/>
            <person name="Lindberg D.R."/>
            <person name="Seaver E.C."/>
            <person name="Weisblat D.A."/>
            <person name="Putnam N.H."/>
            <person name="Rokhsar D.S."/>
        </authorList>
    </citation>
    <scope>NUCLEOTIDE SEQUENCE</scope>
    <source>
        <strain evidence="3 5">I ESC-2004</strain>
    </source>
</reference>
<dbReference type="InterPro" id="IPR011989">
    <property type="entry name" value="ARM-like"/>
</dbReference>
<evidence type="ECO:0000313" key="3">
    <source>
        <dbReference type="EMBL" id="ELU15118.1"/>
    </source>
</evidence>
<dbReference type="Pfam" id="PF13646">
    <property type="entry name" value="HEAT_2"/>
    <property type="match status" value="2"/>
</dbReference>
<dbReference type="InterPro" id="IPR004155">
    <property type="entry name" value="PBS_lyase_HEAT"/>
</dbReference>
<dbReference type="OrthoDB" id="194358at2759"/>
<dbReference type="SMART" id="SM00567">
    <property type="entry name" value="EZ_HEAT"/>
    <property type="match status" value="3"/>
</dbReference>
<dbReference type="InterPro" id="IPR035897">
    <property type="entry name" value="Toll_tir_struct_dom_sf"/>
</dbReference>
<organism evidence="3">
    <name type="scientific">Capitella teleta</name>
    <name type="common">Polychaete worm</name>
    <dbReference type="NCBI Taxonomy" id="283909"/>
    <lineage>
        <taxon>Eukaryota</taxon>
        <taxon>Metazoa</taxon>
        <taxon>Spiralia</taxon>
        <taxon>Lophotrochozoa</taxon>
        <taxon>Annelida</taxon>
        <taxon>Polychaeta</taxon>
        <taxon>Sedentaria</taxon>
        <taxon>Scolecida</taxon>
        <taxon>Capitellidae</taxon>
        <taxon>Capitella</taxon>
    </lineage>
</organism>
<accession>R7V8D9</accession>
<dbReference type="PANTHER" id="PTHR12697:SF29">
    <property type="entry name" value="TIR DOMAIN-CONTAINING PROTEIN"/>
    <property type="match status" value="1"/>
</dbReference>
<evidence type="ECO:0000259" key="2">
    <source>
        <dbReference type="PROSITE" id="PS50104"/>
    </source>
</evidence>
<dbReference type="InterPro" id="IPR016024">
    <property type="entry name" value="ARM-type_fold"/>
</dbReference>
<name>R7V8D9_CAPTE</name>
<feature type="domain" description="TIR" evidence="2">
    <location>
        <begin position="35"/>
        <end position="168"/>
    </location>
</feature>
<dbReference type="Proteomes" id="UP000014760">
    <property type="component" value="Unassembled WGS sequence"/>
</dbReference>
<sequence>MGSGSSQGSRASMSQTPRKTQGTTNQAMRSKSNAQNSDVMISYSHADKPIMLKLRDGLEQHGISVWVDLTGLTAGVDFLSTIGQAIIESKMFISLLSENTIKSRYCQDELALAYISNKAIFPVALSEPDSLFPLMDTGMKLQLARFSWNLFLDDEQFEDNLKSLVEKMKGGMEAKGEDSSLPGRESTAADKGKTAINKKLQTQMSFDRKLTVLGDVTESKDFWSKHWGERNSVLWKDFENAIAKDYQKSLETVFTKADRDWLMGIIRRELEVDETDAVFHDSYTNFCTIDDVFQPFWSCIQLQAVESYTMKEVFNMESSVRVQAIENLGKFRSEAVIDALKDLLVDKDNNVRSVAAISLARTGANDDSIIRSLIKCLDEKDRLVRESACLALGHLRSEKAVPKLVHLWRNDFISHVREAAQIALGQIGGEEASKAMHITKVLSDEIRMLTEES</sequence>
<feature type="region of interest" description="Disordered" evidence="1">
    <location>
        <begin position="1"/>
        <end position="35"/>
    </location>
</feature>